<protein>
    <submittedName>
        <fullName evidence="2">Aspartate aminotransferase</fullName>
        <ecNumber evidence="2">2.6.1.1</ecNumber>
    </submittedName>
</protein>
<dbReference type="Gene3D" id="3.40.640.10">
    <property type="entry name" value="Type I PLP-dependent aspartate aminotransferase-like (Major domain)"/>
    <property type="match status" value="1"/>
</dbReference>
<dbReference type="GO" id="GO:0030170">
    <property type="term" value="F:pyridoxal phosphate binding"/>
    <property type="evidence" value="ECO:0007669"/>
    <property type="project" value="InterPro"/>
</dbReference>
<keyword evidence="2" id="KW-0032">Aminotransferase</keyword>
<proteinExistence type="predicted"/>
<gene>
    <name evidence="2" type="primary">aspC_28</name>
    <name evidence="2" type="ORF">SDC9_89747</name>
</gene>
<dbReference type="AlphaFoldDB" id="A0A644ZZS8"/>
<dbReference type="SUPFAM" id="SSF53383">
    <property type="entry name" value="PLP-dependent transferases"/>
    <property type="match status" value="1"/>
</dbReference>
<dbReference type="PANTHER" id="PTHR42691:SF1">
    <property type="entry name" value="ASPARTATE AMINOTRANSFERASE YHDR-RELATED"/>
    <property type="match status" value="1"/>
</dbReference>
<reference evidence="2" key="1">
    <citation type="submission" date="2019-08" db="EMBL/GenBank/DDBJ databases">
        <authorList>
            <person name="Kucharzyk K."/>
            <person name="Murdoch R.W."/>
            <person name="Higgins S."/>
            <person name="Loffler F."/>
        </authorList>
    </citation>
    <scope>NUCLEOTIDE SEQUENCE</scope>
</reference>
<accession>A0A644ZZS8</accession>
<organism evidence="2">
    <name type="scientific">bioreactor metagenome</name>
    <dbReference type="NCBI Taxonomy" id="1076179"/>
    <lineage>
        <taxon>unclassified sequences</taxon>
        <taxon>metagenomes</taxon>
        <taxon>ecological metagenomes</taxon>
    </lineage>
</organism>
<evidence type="ECO:0000313" key="2">
    <source>
        <dbReference type="EMBL" id="MPM43074.1"/>
    </source>
</evidence>
<name>A0A644ZZS8_9ZZZZ</name>
<dbReference type="Pfam" id="PF00155">
    <property type="entry name" value="Aminotran_1_2"/>
    <property type="match status" value="1"/>
</dbReference>
<dbReference type="PROSITE" id="PS00105">
    <property type="entry name" value="AA_TRANSFER_CLASS_1"/>
    <property type="match status" value="1"/>
</dbReference>
<comment type="caution">
    <text evidence="2">The sequence shown here is derived from an EMBL/GenBank/DDBJ whole genome shotgun (WGS) entry which is preliminary data.</text>
</comment>
<evidence type="ECO:0000259" key="1">
    <source>
        <dbReference type="Pfam" id="PF00155"/>
    </source>
</evidence>
<dbReference type="EMBL" id="VSSQ01009965">
    <property type="protein sequence ID" value="MPM43074.1"/>
    <property type="molecule type" value="Genomic_DNA"/>
</dbReference>
<dbReference type="CDD" id="cd00609">
    <property type="entry name" value="AAT_like"/>
    <property type="match status" value="1"/>
</dbReference>
<dbReference type="InterPro" id="IPR015424">
    <property type="entry name" value="PyrdxlP-dep_Trfase"/>
</dbReference>
<dbReference type="PANTHER" id="PTHR42691">
    <property type="entry name" value="ASPARTATE AMINOTRANSFERASE YHDR-RELATED"/>
    <property type="match status" value="1"/>
</dbReference>
<dbReference type="InterPro" id="IPR004839">
    <property type="entry name" value="Aminotransferase_I/II_large"/>
</dbReference>
<feature type="domain" description="Aminotransferase class I/classII large" evidence="1">
    <location>
        <begin position="2"/>
        <end position="145"/>
    </location>
</feature>
<dbReference type="GO" id="GO:0004069">
    <property type="term" value="F:L-aspartate:2-oxoglutarate aminotransferase activity"/>
    <property type="evidence" value="ECO:0007669"/>
    <property type="project" value="UniProtKB-EC"/>
</dbReference>
<dbReference type="InterPro" id="IPR004838">
    <property type="entry name" value="NHTrfase_class1_PyrdxlP-BS"/>
</dbReference>
<keyword evidence="2" id="KW-0808">Transferase</keyword>
<sequence length="156" mass="16988">MCYSFSKSLSLPGERLGYVLVPQKAADASLVYASVAGAGRSLGYVCAPSLFQQVTASCVGQTSDLEVYRTNRRLLLDGLRGMGFYCAEPGGTFYLFPRSLEPDAHAFSERAKKYDLLLVPGDSFGAPGHFRIAYCVPTVRVERALPLFAKLAAEYK</sequence>
<dbReference type="EC" id="2.6.1.1" evidence="2"/>
<dbReference type="InterPro" id="IPR015421">
    <property type="entry name" value="PyrdxlP-dep_Trfase_major"/>
</dbReference>